<evidence type="ECO:0000256" key="3">
    <source>
        <dbReference type="ARBA" id="ARBA00012584"/>
    </source>
</evidence>
<dbReference type="Pfam" id="PF01300">
    <property type="entry name" value="Sua5_yciO_yrdC"/>
    <property type="match status" value="1"/>
</dbReference>
<dbReference type="PANTHER" id="PTHR17490:SF16">
    <property type="entry name" value="THREONYLCARBAMOYL-AMP SYNTHASE"/>
    <property type="match status" value="1"/>
</dbReference>
<feature type="domain" description="YrdC-like" evidence="15">
    <location>
        <begin position="11"/>
        <end position="198"/>
    </location>
</feature>
<dbReference type="FunFam" id="3.90.870.10:FF:000008">
    <property type="entry name" value="Threonylcarbamoyl-AMP synthase"/>
    <property type="match status" value="1"/>
</dbReference>
<evidence type="ECO:0000256" key="13">
    <source>
        <dbReference type="PIRNR" id="PIRNR004930"/>
    </source>
</evidence>
<organism evidence="16 17">
    <name type="scientific">Alkalibacterium pelagium</name>
    <dbReference type="NCBI Taxonomy" id="426702"/>
    <lineage>
        <taxon>Bacteria</taxon>
        <taxon>Bacillati</taxon>
        <taxon>Bacillota</taxon>
        <taxon>Bacilli</taxon>
        <taxon>Lactobacillales</taxon>
        <taxon>Carnobacteriaceae</taxon>
        <taxon>Alkalibacterium</taxon>
    </lineage>
</organism>
<keyword evidence="10 13" id="KW-0067">ATP-binding</keyword>
<evidence type="ECO:0000256" key="14">
    <source>
        <dbReference type="PIRSR" id="PIRSR004930-1"/>
    </source>
</evidence>
<evidence type="ECO:0000256" key="7">
    <source>
        <dbReference type="ARBA" id="ARBA00022694"/>
    </source>
</evidence>
<name>A0A1H7F4Y7_9LACT</name>
<dbReference type="EC" id="2.7.7.87" evidence="3 13"/>
<evidence type="ECO:0000256" key="8">
    <source>
        <dbReference type="ARBA" id="ARBA00022695"/>
    </source>
</evidence>
<feature type="binding site" evidence="14">
    <location>
        <position position="65"/>
    </location>
    <ligand>
        <name>L-threonine</name>
        <dbReference type="ChEBI" id="CHEBI:57926"/>
    </ligand>
</feature>
<keyword evidence="9 13" id="KW-0547">Nucleotide-binding</keyword>
<sequence length="342" mass="36954">MTTMKTNNWQPEEIREAAEALKAGEVVAFPTETVYGLGADATNETAVRKIFEAKGRPNDNPLIIHVSNVTQMKQFVSSLPEEAEKVIAHFWPGSCTIVLNKKGPLAPSVTGGLDTVGIRMPDHSVALNLIEATGVPLAAPSANSSGRPSPTTAHHVHDDLDGKIRGIIDGGPTGVGLESTVLDLTDPEKPTILRPGGVSYEELTEVLGTVYIDTHLKDKTHAPKSPGMKYRHYSPDIPVYILPEDKAAAEDVLSKLHTQGETIGLLVSVELNEQFGHMADVVFSLGEREIPQQAASRLYDGLRELDRSPATVILAEAYSPEGIGLAYMNRLEKAAEWLDRSL</sequence>
<feature type="binding site" evidence="14">
    <location>
        <position position="60"/>
    </location>
    <ligand>
        <name>ATP</name>
        <dbReference type="ChEBI" id="CHEBI:30616"/>
    </ligand>
</feature>
<dbReference type="SUPFAM" id="SSF55821">
    <property type="entry name" value="YrdC/RibB"/>
    <property type="match status" value="1"/>
</dbReference>
<feature type="binding site" evidence="14">
    <location>
        <position position="33"/>
    </location>
    <ligand>
        <name>L-threonine</name>
        <dbReference type="ChEBI" id="CHEBI:57926"/>
    </ligand>
</feature>
<feature type="binding site" evidence="14">
    <location>
        <position position="115"/>
    </location>
    <ligand>
        <name>ATP</name>
        <dbReference type="ChEBI" id="CHEBI:30616"/>
    </ligand>
</feature>
<dbReference type="PROSITE" id="PS51163">
    <property type="entry name" value="YRDC"/>
    <property type="match status" value="1"/>
</dbReference>
<evidence type="ECO:0000256" key="6">
    <source>
        <dbReference type="ARBA" id="ARBA00022679"/>
    </source>
</evidence>
<comment type="function">
    <text evidence="13">Required for the formation of a threonylcarbamoyl group on adenosine at position 37 (t(6)A37) in tRNAs that read codons beginning with adenine.</text>
</comment>
<dbReference type="GO" id="GO:0061710">
    <property type="term" value="F:L-threonylcarbamoyladenylate synthase"/>
    <property type="evidence" value="ECO:0007669"/>
    <property type="project" value="UniProtKB-EC"/>
</dbReference>
<dbReference type="InterPro" id="IPR038385">
    <property type="entry name" value="Sua5/YwlC_C"/>
</dbReference>
<dbReference type="Gene3D" id="3.40.50.11030">
    <property type="entry name" value="Threonylcarbamoyl-AMP synthase, C-terminal domain"/>
    <property type="match status" value="1"/>
</dbReference>
<comment type="similarity">
    <text evidence="2 13">Belongs to the SUA5 family.</text>
</comment>
<evidence type="ECO:0000256" key="1">
    <source>
        <dbReference type="ARBA" id="ARBA00004496"/>
    </source>
</evidence>
<accession>A0A1H7F4Y7</accession>
<feature type="binding site" evidence="14">
    <location>
        <position position="139"/>
    </location>
    <ligand>
        <name>L-threonine</name>
        <dbReference type="ChEBI" id="CHEBI:57926"/>
    </ligand>
</feature>
<dbReference type="Pfam" id="PF03481">
    <property type="entry name" value="Sua5_C"/>
    <property type="match status" value="1"/>
</dbReference>
<dbReference type="InterPro" id="IPR010923">
    <property type="entry name" value="T(6)A37_SUA5"/>
</dbReference>
<keyword evidence="17" id="KW-1185">Reference proteome</keyword>
<keyword evidence="7 13" id="KW-0819">tRNA processing</keyword>
<protein>
    <recommendedName>
        <fullName evidence="4 13">Threonylcarbamoyl-AMP synthase</fullName>
        <shortName evidence="13">TC-AMP synthase</shortName>
        <ecNumber evidence="3 13">2.7.7.87</ecNumber>
    </recommendedName>
    <alternativeName>
        <fullName evidence="11 13">L-threonylcarbamoyladenylate synthase</fullName>
    </alternativeName>
</protein>
<dbReference type="EMBL" id="FNZU01000001">
    <property type="protein sequence ID" value="SEK21149.1"/>
    <property type="molecule type" value="Genomic_DNA"/>
</dbReference>
<keyword evidence="6 13" id="KW-0808">Transferase</keyword>
<comment type="catalytic activity">
    <reaction evidence="12 13">
        <text>L-threonine + hydrogencarbonate + ATP = L-threonylcarbamoyladenylate + diphosphate + H2O</text>
        <dbReference type="Rhea" id="RHEA:36407"/>
        <dbReference type="ChEBI" id="CHEBI:15377"/>
        <dbReference type="ChEBI" id="CHEBI:17544"/>
        <dbReference type="ChEBI" id="CHEBI:30616"/>
        <dbReference type="ChEBI" id="CHEBI:33019"/>
        <dbReference type="ChEBI" id="CHEBI:57926"/>
        <dbReference type="ChEBI" id="CHEBI:73682"/>
        <dbReference type="EC" id="2.7.7.87"/>
    </reaction>
</comment>
<feature type="binding site" evidence="14">
    <location>
        <position position="194"/>
    </location>
    <ligand>
        <name>ATP</name>
        <dbReference type="ChEBI" id="CHEBI:30616"/>
    </ligand>
</feature>
<dbReference type="NCBIfam" id="TIGR00057">
    <property type="entry name" value="L-threonylcarbamoyladenylate synthase"/>
    <property type="match status" value="1"/>
</dbReference>
<dbReference type="InterPro" id="IPR006070">
    <property type="entry name" value="Sua5-like_dom"/>
</dbReference>
<feature type="binding site" evidence="14">
    <location>
        <position position="119"/>
    </location>
    <ligand>
        <name>L-threonine</name>
        <dbReference type="ChEBI" id="CHEBI:57926"/>
    </ligand>
</feature>
<evidence type="ECO:0000256" key="9">
    <source>
        <dbReference type="ARBA" id="ARBA00022741"/>
    </source>
</evidence>
<dbReference type="STRING" id="426702.SAMN04488099_101196"/>
<evidence type="ECO:0000313" key="16">
    <source>
        <dbReference type="EMBL" id="SEK21149.1"/>
    </source>
</evidence>
<dbReference type="GO" id="GO:0008033">
    <property type="term" value="P:tRNA processing"/>
    <property type="evidence" value="ECO:0007669"/>
    <property type="project" value="UniProtKB-KW"/>
</dbReference>
<evidence type="ECO:0000256" key="2">
    <source>
        <dbReference type="ARBA" id="ARBA00007663"/>
    </source>
</evidence>
<reference evidence="17" key="1">
    <citation type="submission" date="2016-10" db="EMBL/GenBank/DDBJ databases">
        <authorList>
            <person name="Varghese N."/>
            <person name="Submissions S."/>
        </authorList>
    </citation>
    <scope>NUCLEOTIDE SEQUENCE [LARGE SCALE GENOMIC DNA]</scope>
    <source>
        <strain evidence="17">DSM 19183</strain>
    </source>
</reference>
<dbReference type="AlphaFoldDB" id="A0A1H7F4Y7"/>
<evidence type="ECO:0000259" key="15">
    <source>
        <dbReference type="PROSITE" id="PS51163"/>
    </source>
</evidence>
<evidence type="ECO:0000256" key="12">
    <source>
        <dbReference type="ARBA" id="ARBA00048366"/>
    </source>
</evidence>
<evidence type="ECO:0000313" key="17">
    <source>
        <dbReference type="Proteomes" id="UP000199081"/>
    </source>
</evidence>
<dbReference type="PIRSF" id="PIRSF004930">
    <property type="entry name" value="Tln_factor_SUA5"/>
    <property type="match status" value="1"/>
</dbReference>
<dbReference type="PANTHER" id="PTHR17490">
    <property type="entry name" value="SUA5"/>
    <property type="match status" value="1"/>
</dbReference>
<dbReference type="GO" id="GO:0003725">
    <property type="term" value="F:double-stranded RNA binding"/>
    <property type="evidence" value="ECO:0007669"/>
    <property type="project" value="UniProtKB-UniRule"/>
</dbReference>
<dbReference type="Gene3D" id="3.90.870.10">
    <property type="entry name" value="DHBP synthase"/>
    <property type="match status" value="1"/>
</dbReference>
<dbReference type="GO" id="GO:0006450">
    <property type="term" value="P:regulation of translational fidelity"/>
    <property type="evidence" value="ECO:0007669"/>
    <property type="project" value="TreeGrafter"/>
</dbReference>
<evidence type="ECO:0000256" key="10">
    <source>
        <dbReference type="ARBA" id="ARBA00022840"/>
    </source>
</evidence>
<dbReference type="InterPro" id="IPR005145">
    <property type="entry name" value="Sua5_C"/>
</dbReference>
<keyword evidence="8 13" id="KW-0548">Nucleotidyltransferase</keyword>
<feature type="binding site" evidence="14">
    <location>
        <position position="141"/>
    </location>
    <ligand>
        <name>ATP</name>
        <dbReference type="ChEBI" id="CHEBI:30616"/>
    </ligand>
</feature>
<dbReference type="GO" id="GO:0000049">
    <property type="term" value="F:tRNA binding"/>
    <property type="evidence" value="ECO:0007669"/>
    <property type="project" value="TreeGrafter"/>
</dbReference>
<evidence type="ECO:0000256" key="4">
    <source>
        <dbReference type="ARBA" id="ARBA00015492"/>
    </source>
</evidence>
<dbReference type="GO" id="GO:0005524">
    <property type="term" value="F:ATP binding"/>
    <property type="evidence" value="ECO:0007669"/>
    <property type="project" value="UniProtKB-UniRule"/>
</dbReference>
<dbReference type="Proteomes" id="UP000199081">
    <property type="component" value="Unassembled WGS sequence"/>
</dbReference>
<feature type="binding site" evidence="14">
    <location>
        <position position="233"/>
    </location>
    <ligand>
        <name>ATP</name>
        <dbReference type="ChEBI" id="CHEBI:30616"/>
    </ligand>
</feature>
<comment type="subcellular location">
    <subcellularLocation>
        <location evidence="1 13">Cytoplasm</location>
    </subcellularLocation>
</comment>
<evidence type="ECO:0000256" key="11">
    <source>
        <dbReference type="ARBA" id="ARBA00029774"/>
    </source>
</evidence>
<dbReference type="GO" id="GO:0005737">
    <property type="term" value="C:cytoplasm"/>
    <property type="evidence" value="ECO:0007669"/>
    <property type="project" value="UniProtKB-SubCell"/>
</dbReference>
<feature type="binding site" evidence="14">
    <location>
        <position position="179"/>
    </location>
    <ligand>
        <name>L-threonine</name>
        <dbReference type="ChEBI" id="CHEBI:57926"/>
    </ligand>
</feature>
<dbReference type="InterPro" id="IPR050156">
    <property type="entry name" value="TC-AMP_synthase_SUA5"/>
</dbReference>
<keyword evidence="5 13" id="KW-0963">Cytoplasm</keyword>
<feature type="binding site" evidence="14">
    <location>
        <position position="56"/>
    </location>
    <ligand>
        <name>ATP</name>
        <dbReference type="ChEBI" id="CHEBI:30616"/>
    </ligand>
</feature>
<proteinExistence type="inferred from homology"/>
<feature type="binding site" evidence="14">
    <location>
        <position position="149"/>
    </location>
    <ligand>
        <name>ATP</name>
        <dbReference type="ChEBI" id="CHEBI:30616"/>
    </ligand>
</feature>
<evidence type="ECO:0000256" key="5">
    <source>
        <dbReference type="ARBA" id="ARBA00022490"/>
    </source>
</evidence>
<gene>
    <name evidence="16" type="ORF">SAMN04488099_101196</name>
</gene>
<dbReference type="InterPro" id="IPR017945">
    <property type="entry name" value="DHBP_synth_RibB-like_a/b_dom"/>
</dbReference>